<organism evidence="2">
    <name type="scientific">Acidithiobacillus ferrivorans</name>
    <dbReference type="NCBI Taxonomy" id="160808"/>
    <lineage>
        <taxon>Bacteria</taxon>
        <taxon>Pseudomonadati</taxon>
        <taxon>Pseudomonadota</taxon>
        <taxon>Acidithiobacillia</taxon>
        <taxon>Acidithiobacillales</taxon>
        <taxon>Acidithiobacillaceae</taxon>
        <taxon>Acidithiobacillus</taxon>
    </lineage>
</organism>
<reference evidence="3 4" key="3">
    <citation type="submission" date="2017-03" db="EMBL/GenBank/DDBJ databases">
        <authorList>
            <person name="Regsiter A."/>
            <person name="William W."/>
        </authorList>
    </citation>
    <scope>NUCLEOTIDE SEQUENCE [LARGE SCALE GENOMIC DNA]</scope>
    <source>
        <strain evidence="3">PRJEB5721</strain>
    </source>
</reference>
<evidence type="ECO:0000256" key="1">
    <source>
        <dbReference type="SAM" id="Phobius"/>
    </source>
</evidence>
<evidence type="ECO:0000313" key="2">
    <source>
        <dbReference type="EMBL" id="CDQ11072.1"/>
    </source>
</evidence>
<keyword evidence="1" id="KW-1133">Transmembrane helix</keyword>
<evidence type="ECO:0008006" key="5">
    <source>
        <dbReference type="Google" id="ProtNLM"/>
    </source>
</evidence>
<accession>A0A060UR36</accession>
<dbReference type="AlphaFoldDB" id="A0A060UR36"/>
<keyword evidence="1" id="KW-0472">Membrane</keyword>
<keyword evidence="4" id="KW-1185">Reference proteome</keyword>
<reference evidence="2" key="1">
    <citation type="submission" date="2014-03" db="EMBL/GenBank/DDBJ databases">
        <authorList>
            <person name="Genoscope - CEA"/>
        </authorList>
    </citation>
    <scope>NUCLEOTIDE SEQUENCE [LARGE SCALE GENOMIC DNA]</scope>
    <source>
        <strain evidence="2">CF27</strain>
    </source>
</reference>
<evidence type="ECO:0000313" key="4">
    <source>
        <dbReference type="Proteomes" id="UP000193925"/>
    </source>
</evidence>
<name>A0A060UR36_9PROT</name>
<proteinExistence type="predicted"/>
<dbReference type="EMBL" id="LT841305">
    <property type="protein sequence ID" value="SMH65841.1"/>
    <property type="molecule type" value="Genomic_DNA"/>
</dbReference>
<gene>
    <name evidence="3" type="ORF">AFERRI_20630</name>
    <name evidence="2" type="ORF">AFERRI_500003</name>
</gene>
<dbReference type="Proteomes" id="UP000193925">
    <property type="component" value="Chromosome AFERRI"/>
</dbReference>
<feature type="transmembrane region" description="Helical" evidence="1">
    <location>
        <begin position="6"/>
        <end position="29"/>
    </location>
</feature>
<dbReference type="EMBL" id="CCCS020000046">
    <property type="protein sequence ID" value="CDQ11072.1"/>
    <property type="molecule type" value="Genomic_DNA"/>
</dbReference>
<keyword evidence="1" id="KW-0812">Transmembrane</keyword>
<evidence type="ECO:0000313" key="3">
    <source>
        <dbReference type="EMBL" id="SMH65841.1"/>
    </source>
</evidence>
<dbReference type="RefSeq" id="WP_035193941.1">
    <property type="nucleotide sequence ID" value="NZ_CCCS020000046.1"/>
</dbReference>
<protein>
    <recommendedName>
        <fullName evidence="5">DUF948 domain-containing protein</fullName>
    </recommendedName>
</protein>
<sequence>MSVGTGVTIIAIVMIIILLIIAVTAAVLIRTHLRLERLLARVEQDLGPLLFDIKIALADIKHITQTGRAQMRRVDSTLKYLSREIMDTTDTLVQPLHELGLWYRALRTGWRYFSRKH</sequence>
<reference evidence="2" key="2">
    <citation type="submission" date="2014-07" db="EMBL/GenBank/DDBJ databases">
        <title>Initial genome analysis of the psychrotolerant acidophile Acidithiobacillus ferrivorans CF27: insights into iron and sulfur oxidation pathways and into biofilm formation.</title>
        <authorList>
            <person name="Talla E."/>
            <person name="Hedrich S."/>
            <person name="Mangenot S."/>
            <person name="Ji B."/>
            <person name="Johnson D.B."/>
            <person name="Barbe V."/>
            <person name="Bonnefoy V."/>
        </authorList>
    </citation>
    <scope>NUCLEOTIDE SEQUENCE [LARGE SCALE GENOMIC DNA]</scope>
    <source>
        <strain evidence="2">CF27</strain>
    </source>
</reference>